<dbReference type="PANTHER" id="PTHR33164:SF99">
    <property type="entry name" value="MARR FAMILY REGULATORY PROTEIN"/>
    <property type="match status" value="1"/>
</dbReference>
<dbReference type="InterPro" id="IPR000835">
    <property type="entry name" value="HTH_MarR-typ"/>
</dbReference>
<dbReference type="RefSeq" id="WP_284305543.1">
    <property type="nucleotide sequence ID" value="NZ_BSUO01000001.1"/>
</dbReference>
<dbReference type="Pfam" id="PF12802">
    <property type="entry name" value="MarR_2"/>
    <property type="match status" value="1"/>
</dbReference>
<feature type="domain" description="HTH marR-type" evidence="1">
    <location>
        <begin position="11"/>
        <end position="147"/>
    </location>
</feature>
<dbReference type="InterPro" id="IPR036388">
    <property type="entry name" value="WH-like_DNA-bd_sf"/>
</dbReference>
<dbReference type="InterPro" id="IPR039422">
    <property type="entry name" value="MarR/SlyA-like"/>
</dbReference>
<evidence type="ECO:0000313" key="2">
    <source>
        <dbReference type="EMBL" id="GMA42084.1"/>
    </source>
</evidence>
<dbReference type="Proteomes" id="UP001157126">
    <property type="component" value="Unassembled WGS sequence"/>
</dbReference>
<dbReference type="InterPro" id="IPR036390">
    <property type="entry name" value="WH_DNA-bd_sf"/>
</dbReference>
<evidence type="ECO:0000313" key="3">
    <source>
        <dbReference type="Proteomes" id="UP001157126"/>
    </source>
</evidence>
<dbReference type="SMART" id="SM00347">
    <property type="entry name" value="HTH_MARR"/>
    <property type="match status" value="1"/>
</dbReference>
<gene>
    <name evidence="2" type="ORF">GCM10025883_41290</name>
</gene>
<proteinExistence type="predicted"/>
<comment type="caution">
    <text evidence="2">The sequence shown here is derived from an EMBL/GenBank/DDBJ whole genome shotgun (WGS) entry which is preliminary data.</text>
</comment>
<reference evidence="3" key="1">
    <citation type="journal article" date="2019" name="Int. J. Syst. Evol. Microbiol.">
        <title>The Global Catalogue of Microorganisms (GCM) 10K type strain sequencing project: providing services to taxonomists for standard genome sequencing and annotation.</title>
        <authorList>
            <consortium name="The Broad Institute Genomics Platform"/>
            <consortium name="The Broad Institute Genome Sequencing Center for Infectious Disease"/>
            <person name="Wu L."/>
            <person name="Ma J."/>
        </authorList>
    </citation>
    <scope>NUCLEOTIDE SEQUENCE [LARGE SCALE GENOMIC DNA]</scope>
    <source>
        <strain evidence="3">NBRC 113072</strain>
    </source>
</reference>
<accession>A0ABQ6IVV5</accession>
<name>A0ABQ6IVV5_9MICO</name>
<dbReference type="PROSITE" id="PS50995">
    <property type="entry name" value="HTH_MARR_2"/>
    <property type="match status" value="1"/>
</dbReference>
<evidence type="ECO:0000259" key="1">
    <source>
        <dbReference type="PROSITE" id="PS50995"/>
    </source>
</evidence>
<organism evidence="2 3">
    <name type="scientific">Mobilicoccus caccae</name>
    <dbReference type="NCBI Taxonomy" id="1859295"/>
    <lineage>
        <taxon>Bacteria</taxon>
        <taxon>Bacillati</taxon>
        <taxon>Actinomycetota</taxon>
        <taxon>Actinomycetes</taxon>
        <taxon>Micrococcales</taxon>
        <taxon>Dermatophilaceae</taxon>
        <taxon>Mobilicoccus</taxon>
    </lineage>
</organism>
<dbReference type="PANTHER" id="PTHR33164">
    <property type="entry name" value="TRANSCRIPTIONAL REGULATOR, MARR FAMILY"/>
    <property type="match status" value="1"/>
</dbReference>
<dbReference type="EMBL" id="BSUO01000001">
    <property type="protein sequence ID" value="GMA42084.1"/>
    <property type="molecule type" value="Genomic_DNA"/>
</dbReference>
<keyword evidence="3" id="KW-1185">Reference proteome</keyword>
<protein>
    <submittedName>
        <fullName evidence="2">MarR family transcriptional regulator</fullName>
    </submittedName>
</protein>
<sequence>MTDSPWLDDRSQQMWRRWLHVTSRLPGAIGAQLQADSGLSQADFAVLVQLSEAPDERSRIAELADTLQWERSRLSHQLTRMEKRGLIRREECAQDGRGAFAVLTTDGRERIEQAAPGHARLVRGLFFDDIPPEDLAAFDRVLGRLTTRIEDALTT</sequence>
<dbReference type="SUPFAM" id="SSF46785">
    <property type="entry name" value="Winged helix' DNA-binding domain"/>
    <property type="match status" value="1"/>
</dbReference>
<dbReference type="Gene3D" id="1.10.10.10">
    <property type="entry name" value="Winged helix-like DNA-binding domain superfamily/Winged helix DNA-binding domain"/>
    <property type="match status" value="1"/>
</dbReference>